<dbReference type="InterPro" id="IPR017926">
    <property type="entry name" value="GATASE"/>
</dbReference>
<gene>
    <name evidence="2" type="ORF">BABINDRAFT_8982</name>
</gene>
<evidence type="ECO:0000313" key="3">
    <source>
        <dbReference type="Proteomes" id="UP000094336"/>
    </source>
</evidence>
<dbReference type="PROSITE" id="PS51273">
    <property type="entry name" value="GATASE_TYPE_1"/>
    <property type="match status" value="1"/>
</dbReference>
<dbReference type="OrthoDB" id="92161at2759"/>
<dbReference type="CDD" id="cd01741">
    <property type="entry name" value="GATase1_1"/>
    <property type="match status" value="1"/>
</dbReference>
<evidence type="ECO:0000313" key="2">
    <source>
        <dbReference type="EMBL" id="ODQ78742.1"/>
    </source>
</evidence>
<dbReference type="STRING" id="984486.A0A1E3QNS9"/>
<dbReference type="PANTHER" id="PTHR42695">
    <property type="entry name" value="GLUTAMINE AMIDOTRANSFERASE YLR126C-RELATED"/>
    <property type="match status" value="1"/>
</dbReference>
<feature type="domain" description="Glutamine amidotransferase" evidence="1">
    <location>
        <begin position="93"/>
        <end position="217"/>
    </location>
</feature>
<dbReference type="RefSeq" id="XP_018984070.1">
    <property type="nucleotide sequence ID" value="XM_019132893.1"/>
</dbReference>
<dbReference type="Pfam" id="PF00117">
    <property type="entry name" value="GATase"/>
    <property type="match status" value="1"/>
</dbReference>
<dbReference type="SUPFAM" id="SSF52317">
    <property type="entry name" value="Class I glutamine amidotransferase-like"/>
    <property type="match status" value="1"/>
</dbReference>
<dbReference type="GO" id="GO:0005829">
    <property type="term" value="C:cytosol"/>
    <property type="evidence" value="ECO:0007669"/>
    <property type="project" value="TreeGrafter"/>
</dbReference>
<reference evidence="3" key="1">
    <citation type="submission" date="2016-05" db="EMBL/GenBank/DDBJ databases">
        <title>Comparative genomics of biotechnologically important yeasts.</title>
        <authorList>
            <consortium name="DOE Joint Genome Institute"/>
            <person name="Riley R."/>
            <person name="Haridas S."/>
            <person name="Wolfe K.H."/>
            <person name="Lopes M.R."/>
            <person name="Hittinger C.T."/>
            <person name="Goker M."/>
            <person name="Salamov A."/>
            <person name="Wisecaver J."/>
            <person name="Long T.M."/>
            <person name="Aerts A.L."/>
            <person name="Barry K."/>
            <person name="Choi C."/>
            <person name="Clum A."/>
            <person name="Coughlan A.Y."/>
            <person name="Deshpande S."/>
            <person name="Douglass A.P."/>
            <person name="Hanson S.J."/>
            <person name="Klenk H.-P."/>
            <person name="Labutti K."/>
            <person name="Lapidus A."/>
            <person name="Lindquist E."/>
            <person name="Lipzen A."/>
            <person name="Meier-Kolthoff J.P."/>
            <person name="Ohm R.A."/>
            <person name="Otillar R.P."/>
            <person name="Pangilinan J."/>
            <person name="Peng Y."/>
            <person name="Rokas A."/>
            <person name="Rosa C.A."/>
            <person name="Scheuner C."/>
            <person name="Sibirny A.A."/>
            <person name="Slot J.C."/>
            <person name="Stielow J.B."/>
            <person name="Sun H."/>
            <person name="Kurtzman C.P."/>
            <person name="Blackwell M."/>
            <person name="Grigoriev I.V."/>
            <person name="Jeffries T.W."/>
        </authorList>
    </citation>
    <scope>NUCLEOTIDE SEQUENCE [LARGE SCALE GENOMIC DNA]</scope>
    <source>
        <strain evidence="3">NRRL Y-12698</strain>
    </source>
</reference>
<dbReference type="InterPro" id="IPR044992">
    <property type="entry name" value="ChyE-like"/>
</dbReference>
<dbReference type="GO" id="GO:0005634">
    <property type="term" value="C:nucleus"/>
    <property type="evidence" value="ECO:0007669"/>
    <property type="project" value="TreeGrafter"/>
</dbReference>
<evidence type="ECO:0000259" key="1">
    <source>
        <dbReference type="Pfam" id="PF00117"/>
    </source>
</evidence>
<accession>A0A1E3QNS9</accession>
<sequence length="272" mass="30693">MEDAPHVAMLVLDTPTPGYSETYGDFHDQLISVVSDAARKGTQDLRFMSYDVIGQDQYPSLKDLRNGSVSAVMFGGSRYDAFADDAWVLKLCAYIKMLITDFPHLPLIGICFGHQVIGRVLGCRVGRSLGGWENGITRMELTKEFRQNSEFMFSKEERCPTYWNIVESHQDIVLDLPKAYPEVVNVGTTEECKIQGLFAASQTLNLFTLQGHPEFTAASSTFLIKMYIMGSPLEREQKWILSNETMVNDGALMGQAIFAFISKQRRKYQEVK</sequence>
<dbReference type="Gene3D" id="3.40.50.880">
    <property type="match status" value="1"/>
</dbReference>
<proteinExistence type="predicted"/>
<name>A0A1E3QNS9_9ASCO</name>
<keyword evidence="3" id="KW-1185">Reference proteome</keyword>
<dbReference type="Proteomes" id="UP000094336">
    <property type="component" value="Unassembled WGS sequence"/>
</dbReference>
<protein>
    <recommendedName>
        <fullName evidence="1">Glutamine amidotransferase domain-containing protein</fullName>
    </recommendedName>
</protein>
<dbReference type="InterPro" id="IPR029062">
    <property type="entry name" value="Class_I_gatase-like"/>
</dbReference>
<organism evidence="2 3">
    <name type="scientific">Babjeviella inositovora NRRL Y-12698</name>
    <dbReference type="NCBI Taxonomy" id="984486"/>
    <lineage>
        <taxon>Eukaryota</taxon>
        <taxon>Fungi</taxon>
        <taxon>Dikarya</taxon>
        <taxon>Ascomycota</taxon>
        <taxon>Saccharomycotina</taxon>
        <taxon>Pichiomycetes</taxon>
        <taxon>Serinales incertae sedis</taxon>
        <taxon>Babjeviella</taxon>
    </lineage>
</organism>
<dbReference type="EMBL" id="KV454434">
    <property type="protein sequence ID" value="ODQ78742.1"/>
    <property type="molecule type" value="Genomic_DNA"/>
</dbReference>
<dbReference type="GeneID" id="30150746"/>
<dbReference type="PANTHER" id="PTHR42695:SF5">
    <property type="entry name" value="GLUTAMINE AMIDOTRANSFERASE YLR126C-RELATED"/>
    <property type="match status" value="1"/>
</dbReference>
<dbReference type="AlphaFoldDB" id="A0A1E3QNS9"/>